<evidence type="ECO:0000313" key="3">
    <source>
        <dbReference type="EMBL" id="TSJ44446.1"/>
    </source>
</evidence>
<dbReference type="GO" id="GO:0006355">
    <property type="term" value="P:regulation of DNA-templated transcription"/>
    <property type="evidence" value="ECO:0007669"/>
    <property type="project" value="InterPro"/>
</dbReference>
<accession>A0A556MWZ6</accession>
<sequence length="148" mass="17080">MNYKKDGFDGQRAIILPKSIINKVCLPDPIINSCYITAFGYYPKAKFHYRKRPNGSEQNILIYCLEGTGKVSIADKSSNVSPGECFVIPCHLAHQYKSDEESPWTIYWCHFKGEHSDDIVRAMLVKMSSYNSQIPFLDERIQLFDKLY</sequence>
<name>A0A556MWZ6_9SPHI</name>
<feature type="domain" description="AraC-type arabinose-binding/dimerisation" evidence="2">
    <location>
        <begin position="52"/>
        <end position="124"/>
    </location>
</feature>
<dbReference type="SUPFAM" id="SSF51215">
    <property type="entry name" value="Regulatory protein AraC"/>
    <property type="match status" value="1"/>
</dbReference>
<keyword evidence="4" id="KW-1185">Reference proteome</keyword>
<dbReference type="InterPro" id="IPR003313">
    <property type="entry name" value="AraC-bd"/>
</dbReference>
<comment type="caution">
    <text evidence="3">The sequence shown here is derived from an EMBL/GenBank/DDBJ whole genome shotgun (WGS) entry which is preliminary data.</text>
</comment>
<dbReference type="InterPro" id="IPR037923">
    <property type="entry name" value="HTH-like"/>
</dbReference>
<evidence type="ECO:0000313" key="4">
    <source>
        <dbReference type="Proteomes" id="UP000318733"/>
    </source>
</evidence>
<protein>
    <submittedName>
        <fullName evidence="3">Cupin domain-containing protein</fullName>
    </submittedName>
</protein>
<dbReference type="Proteomes" id="UP000318733">
    <property type="component" value="Unassembled WGS sequence"/>
</dbReference>
<organism evidence="3 4">
    <name type="scientific">Mucilaginibacter corticis</name>
    <dbReference type="NCBI Taxonomy" id="2597670"/>
    <lineage>
        <taxon>Bacteria</taxon>
        <taxon>Pseudomonadati</taxon>
        <taxon>Bacteroidota</taxon>
        <taxon>Sphingobacteriia</taxon>
        <taxon>Sphingobacteriales</taxon>
        <taxon>Sphingobacteriaceae</taxon>
        <taxon>Mucilaginibacter</taxon>
    </lineage>
</organism>
<dbReference type="Gene3D" id="2.60.120.280">
    <property type="entry name" value="Regulatory protein AraC"/>
    <property type="match status" value="1"/>
</dbReference>
<gene>
    <name evidence="3" type="ORF">FO440_09785</name>
</gene>
<dbReference type="OrthoDB" id="9813413at2"/>
<evidence type="ECO:0000259" key="2">
    <source>
        <dbReference type="Pfam" id="PF02311"/>
    </source>
</evidence>
<keyword evidence="1" id="KW-0238">DNA-binding</keyword>
<reference evidence="3 4" key="1">
    <citation type="submission" date="2019-07" db="EMBL/GenBank/DDBJ databases">
        <authorList>
            <person name="Huq M.A."/>
        </authorList>
    </citation>
    <scope>NUCLEOTIDE SEQUENCE [LARGE SCALE GENOMIC DNA]</scope>
    <source>
        <strain evidence="3 4">MAH-19</strain>
    </source>
</reference>
<dbReference type="GO" id="GO:0003677">
    <property type="term" value="F:DNA binding"/>
    <property type="evidence" value="ECO:0007669"/>
    <property type="project" value="UniProtKB-KW"/>
</dbReference>
<dbReference type="RefSeq" id="WP_144248007.1">
    <property type="nucleotide sequence ID" value="NZ_VLPK01000001.1"/>
</dbReference>
<dbReference type="Pfam" id="PF02311">
    <property type="entry name" value="AraC_binding"/>
    <property type="match status" value="1"/>
</dbReference>
<proteinExistence type="predicted"/>
<dbReference type="AlphaFoldDB" id="A0A556MWZ6"/>
<dbReference type="CDD" id="cd06986">
    <property type="entry name" value="cupin_MmsR-like_N"/>
    <property type="match status" value="1"/>
</dbReference>
<evidence type="ECO:0000256" key="1">
    <source>
        <dbReference type="ARBA" id="ARBA00023125"/>
    </source>
</evidence>
<dbReference type="EMBL" id="VLPK01000001">
    <property type="protein sequence ID" value="TSJ44446.1"/>
    <property type="molecule type" value="Genomic_DNA"/>
</dbReference>